<sequence length="627" mass="68148">MNLLLPQKPGNLQFSSITSDSMNVAWSYTTPFNRFEVAYGRDDQWPNPIDKKHTTTRNLRITGLQPETKYFIQVRAEDGTGLSPESEGIATTKAGIAKPVAPTGFSARPTKNSVALTWQKSTLASGYRVSYGLLPNGPVINTIPATVEACTVSGLRSGTAYYFDLVAFNAAGDSPSVRTTATTLAVPAAPTNLHATPAIASMVLAWSPSAGAIEYVIRYGIEPNGPAQTKSSVQPSFELTGLTKNTLYFVEVSAVNANGESSPARITEKTLDGPAIPSKPGTLHTLVTFDQVRVTWGPPQSPHYELAYGLVDKYPEVIGRQTTANLTDTLKYLAPATRYFIEVRGFNASGFSEPSSAEVTIGPDQTQPRGLHNPGRTFSEAWLKWERPEDLSYFIDYEITCPGREPVRTTALEHIFTDLIPEKAYTFKLQPRRIEGPAPALPVSIQVVTHDRVPPTKPRELKLIASTPGNATLNWSAPEDNVGVTGYQVRRNDGAWAAVSGTSHPVTGLIEGAVERFEVRARDAAGNWSVSADVSTRKKVAPGAPRNFRYSTSVLLSILRWDAPIDGMDVIDYRIILTGPQGRDLHYTADGTMLTPLLLANTRYDVRITARNAVGESLPLIAEMTTK</sequence>
<organism evidence="1 2">
    <name type="scientific">Pseudomonas neuropathica</name>
    <dbReference type="NCBI Taxonomy" id="2730425"/>
    <lineage>
        <taxon>Bacteria</taxon>
        <taxon>Pseudomonadati</taxon>
        <taxon>Pseudomonadota</taxon>
        <taxon>Gammaproteobacteria</taxon>
        <taxon>Pseudomonadales</taxon>
        <taxon>Pseudomonadaceae</taxon>
        <taxon>Pseudomonas</taxon>
    </lineage>
</organism>
<gene>
    <name evidence="1" type="ORF">ACJEBM_18825</name>
</gene>
<accession>A0ACC7MWR8</accession>
<comment type="caution">
    <text evidence="1">The sequence shown here is derived from an EMBL/GenBank/DDBJ whole genome shotgun (WGS) entry which is preliminary data.</text>
</comment>
<reference evidence="1" key="1">
    <citation type="submission" date="2024-11" db="EMBL/GenBank/DDBJ databases">
        <authorList>
            <person name="Lucas J.A."/>
        </authorList>
    </citation>
    <scope>NUCLEOTIDE SEQUENCE</scope>
    <source>
        <strain evidence="1">Z 8.8</strain>
    </source>
</reference>
<protein>
    <submittedName>
        <fullName evidence="1">Fibronectin type III domain-containing protein</fullName>
    </submittedName>
</protein>
<dbReference type="EMBL" id="JBJHQE010000036">
    <property type="protein sequence ID" value="MFK9082725.1"/>
    <property type="molecule type" value="Genomic_DNA"/>
</dbReference>
<proteinExistence type="predicted"/>
<name>A0ACC7MWR8_9PSED</name>
<evidence type="ECO:0000313" key="1">
    <source>
        <dbReference type="EMBL" id="MFK9082725.1"/>
    </source>
</evidence>
<evidence type="ECO:0000313" key="2">
    <source>
        <dbReference type="Proteomes" id="UP001622950"/>
    </source>
</evidence>
<keyword evidence="2" id="KW-1185">Reference proteome</keyword>
<dbReference type="Proteomes" id="UP001622950">
    <property type="component" value="Unassembled WGS sequence"/>
</dbReference>